<evidence type="ECO:0000313" key="1">
    <source>
        <dbReference type="EMBL" id="MOY34708.1"/>
    </source>
</evidence>
<name>A0A4D5RC94_IXOSC</name>
<sequence length="160" mass="17875">MCQVVYKLIIAAISRGALGGFGLFAGCGRHLTLRAVTSAMSLDASLRIVRFIFPARHQLESRLERAPMTLRLEVIESGPGTAVSDAKAMNELEYAVVKWKHSLTQASFFIWEVIKKNGLGNKSRYTGTGREPRNNAENLRIASRLAYVYSYECCYFLSSF</sequence>
<accession>A0A4D5RC94</accession>
<dbReference type="AlphaFoldDB" id="A0A4D5RC94"/>
<dbReference type="PROSITE" id="PS51257">
    <property type="entry name" value="PROKAR_LIPOPROTEIN"/>
    <property type="match status" value="1"/>
</dbReference>
<proteinExistence type="predicted"/>
<protein>
    <submittedName>
        <fullName evidence="1">Putative secreted protein</fullName>
    </submittedName>
</protein>
<dbReference type="EMBL" id="GHJT01000737">
    <property type="protein sequence ID" value="MOY34708.1"/>
    <property type="molecule type" value="Transcribed_RNA"/>
</dbReference>
<reference evidence="1" key="1">
    <citation type="submission" date="2019-04" db="EMBL/GenBank/DDBJ databases">
        <title>An insight into the mialome of Ixodes scapularis.</title>
        <authorList>
            <person name="Ribeiro J.M."/>
            <person name="Mather T.N."/>
            <person name="Karim S."/>
        </authorList>
    </citation>
    <scope>NUCLEOTIDE SEQUENCE</scope>
</reference>
<organism evidence="1">
    <name type="scientific">Ixodes scapularis</name>
    <name type="common">Black-legged tick</name>
    <name type="synonym">Deer tick</name>
    <dbReference type="NCBI Taxonomy" id="6945"/>
    <lineage>
        <taxon>Eukaryota</taxon>
        <taxon>Metazoa</taxon>
        <taxon>Ecdysozoa</taxon>
        <taxon>Arthropoda</taxon>
        <taxon>Chelicerata</taxon>
        <taxon>Arachnida</taxon>
        <taxon>Acari</taxon>
        <taxon>Parasitiformes</taxon>
        <taxon>Ixodida</taxon>
        <taxon>Ixodoidea</taxon>
        <taxon>Ixodidae</taxon>
        <taxon>Ixodinae</taxon>
        <taxon>Ixodes</taxon>
    </lineage>
</organism>